<dbReference type="InterPro" id="IPR002125">
    <property type="entry name" value="CMP_dCMP_dom"/>
</dbReference>
<sequence length="159" mass="18019">MRYAEGEEKNTCERFIALSAEIAKKSHCLRSGCGSVIVKENEIIGAGFNSLPLNEKPTFCIKDQLPKDFKSDKTCCIHAEQRAIMEALAKHADKIKGSRIYFVRVDEQHRPIPAGKPYCTICSKFALDTGIAEFVLWHKEGYAVYSTDEYNQLSFAYRE</sequence>
<accession>A0A7T9I1S1</accession>
<dbReference type="InterPro" id="IPR016193">
    <property type="entry name" value="Cytidine_deaminase-like"/>
</dbReference>
<name>A0A7T9I1S1_9ARCH</name>
<dbReference type="AlphaFoldDB" id="A0A7T9I1S1"/>
<dbReference type="SUPFAM" id="SSF53927">
    <property type="entry name" value="Cytidine deaminase-like"/>
    <property type="match status" value="1"/>
</dbReference>
<dbReference type="GO" id="GO:0005737">
    <property type="term" value="C:cytoplasm"/>
    <property type="evidence" value="ECO:0007669"/>
    <property type="project" value="TreeGrafter"/>
</dbReference>
<keyword evidence="1" id="KW-0378">Hydrolase</keyword>
<dbReference type="Gene3D" id="3.40.140.10">
    <property type="entry name" value="Cytidine Deaminase, domain 2"/>
    <property type="match status" value="1"/>
</dbReference>
<dbReference type="EMBL" id="CP064981">
    <property type="protein sequence ID" value="QQR92346.1"/>
    <property type="molecule type" value="Genomic_DNA"/>
</dbReference>
<proteinExistence type="predicted"/>
<evidence type="ECO:0000256" key="1">
    <source>
        <dbReference type="ARBA" id="ARBA00022801"/>
    </source>
</evidence>
<dbReference type="PANTHER" id="PTHR11086:SF18">
    <property type="entry name" value="DEOXYCYTIDYLATE DEAMINASE"/>
    <property type="match status" value="1"/>
</dbReference>
<dbReference type="Proteomes" id="UP000596004">
    <property type="component" value="Chromosome"/>
</dbReference>
<dbReference type="PROSITE" id="PS51747">
    <property type="entry name" value="CYT_DCMP_DEAMINASES_2"/>
    <property type="match status" value="1"/>
</dbReference>
<dbReference type="GO" id="GO:0004132">
    <property type="term" value="F:dCMP deaminase activity"/>
    <property type="evidence" value="ECO:0007669"/>
    <property type="project" value="TreeGrafter"/>
</dbReference>
<dbReference type="Pfam" id="PF00383">
    <property type="entry name" value="dCMP_cyt_deam_1"/>
    <property type="match status" value="1"/>
</dbReference>
<dbReference type="PANTHER" id="PTHR11086">
    <property type="entry name" value="DEOXYCYTIDYLATE DEAMINASE-RELATED"/>
    <property type="match status" value="1"/>
</dbReference>
<gene>
    <name evidence="3" type="ORF">IPJ89_04285</name>
</gene>
<evidence type="ECO:0000259" key="2">
    <source>
        <dbReference type="PROSITE" id="PS51747"/>
    </source>
</evidence>
<evidence type="ECO:0000313" key="3">
    <source>
        <dbReference type="EMBL" id="QQR92346.1"/>
    </source>
</evidence>
<dbReference type="InterPro" id="IPR015517">
    <property type="entry name" value="dCMP_deaminase-rel"/>
</dbReference>
<organism evidence="3">
    <name type="scientific">Candidatus Iainarchaeum sp</name>
    <dbReference type="NCBI Taxonomy" id="3101447"/>
    <lineage>
        <taxon>Archaea</taxon>
        <taxon>Candidatus Iainarchaeota</taxon>
        <taxon>Candidatus Iainarchaeia</taxon>
        <taxon>Candidatus Iainarchaeales</taxon>
        <taxon>Candidatus Iainarchaeaceae</taxon>
        <taxon>Candidatus Iainarchaeum</taxon>
    </lineage>
</organism>
<protein>
    <recommendedName>
        <fullName evidence="2">CMP/dCMP-type deaminase domain-containing protein</fullName>
    </recommendedName>
</protein>
<feature type="domain" description="CMP/dCMP-type deaminase" evidence="2">
    <location>
        <begin position="10"/>
        <end position="158"/>
    </location>
</feature>
<reference evidence="3" key="1">
    <citation type="submission" date="2020-11" db="EMBL/GenBank/DDBJ databases">
        <title>Connecting structure to function with the recovery of over 1000 high-quality activated sludge metagenome-assembled genomes encoding full-length rRNA genes using long-read sequencing.</title>
        <authorList>
            <person name="Singleton C.M."/>
            <person name="Petriglieri F."/>
            <person name="Kristensen J.M."/>
            <person name="Kirkegaard R.H."/>
            <person name="Michaelsen T.Y."/>
            <person name="Andersen M.H."/>
            <person name="Karst S.M."/>
            <person name="Dueholm M.S."/>
            <person name="Nielsen P.H."/>
            <person name="Albertsen M."/>
        </authorList>
    </citation>
    <scope>NUCLEOTIDE SEQUENCE</scope>
    <source>
        <strain evidence="3">Fred_18-Q3-R57-64_BAT3C.431</strain>
    </source>
</reference>